<dbReference type="PANTHER" id="PTHR11777">
    <property type="entry name" value="ALANYL-TRNA SYNTHETASE"/>
    <property type="match status" value="1"/>
</dbReference>
<dbReference type="GO" id="GO:0000049">
    <property type="term" value="F:tRNA binding"/>
    <property type="evidence" value="ECO:0007669"/>
    <property type="project" value="UniProtKB-KW"/>
</dbReference>
<evidence type="ECO:0000256" key="3">
    <source>
        <dbReference type="ARBA" id="ARBA00022555"/>
    </source>
</evidence>
<dbReference type="GO" id="GO:0016740">
    <property type="term" value="F:transferase activity"/>
    <property type="evidence" value="ECO:0007669"/>
    <property type="project" value="UniProtKB-ARBA"/>
</dbReference>
<dbReference type="FunFam" id="2.40.30.130:FF:000001">
    <property type="entry name" value="Alanine--tRNA ligase"/>
    <property type="match status" value="1"/>
</dbReference>
<dbReference type="PRINTS" id="PR00980">
    <property type="entry name" value="TRNASYNTHALA"/>
</dbReference>
<dbReference type="FunFam" id="3.30.54.20:FF:000001">
    <property type="entry name" value="Alanine--tRNA ligase"/>
    <property type="match status" value="1"/>
</dbReference>
<keyword evidence="9 14" id="KW-0694">RNA-binding</keyword>
<dbReference type="AlphaFoldDB" id="A0A9X2S426"/>
<dbReference type="SUPFAM" id="SSF55681">
    <property type="entry name" value="Class II aaRS and biotin synthetases"/>
    <property type="match status" value="1"/>
</dbReference>
<dbReference type="FunFam" id="3.30.980.10:FF:000004">
    <property type="entry name" value="Alanine--tRNA ligase, cytoplasmic"/>
    <property type="match status" value="1"/>
</dbReference>
<dbReference type="InterPro" id="IPR002318">
    <property type="entry name" value="Ala-tRNA-lgiase_IIc"/>
</dbReference>
<keyword evidence="6 14" id="KW-0547">Nucleotide-binding</keyword>
<dbReference type="Pfam" id="PF01411">
    <property type="entry name" value="tRNA-synt_2c"/>
    <property type="match status" value="1"/>
</dbReference>
<evidence type="ECO:0000313" key="19">
    <source>
        <dbReference type="Proteomes" id="UP001142078"/>
    </source>
</evidence>
<dbReference type="InterPro" id="IPR045864">
    <property type="entry name" value="aa-tRNA-synth_II/BPL/LPL"/>
</dbReference>
<dbReference type="GO" id="GO:0004813">
    <property type="term" value="F:alanine-tRNA ligase activity"/>
    <property type="evidence" value="ECO:0007669"/>
    <property type="project" value="UniProtKB-UniRule"/>
</dbReference>
<dbReference type="InterPro" id="IPR050058">
    <property type="entry name" value="Ala-tRNA_ligase"/>
</dbReference>
<keyword evidence="8 14" id="KW-0067">ATP-binding</keyword>
<dbReference type="PANTHER" id="PTHR11777:SF9">
    <property type="entry name" value="ALANINE--TRNA LIGASE, CYTOPLASMIC"/>
    <property type="match status" value="1"/>
</dbReference>
<dbReference type="HAMAP" id="MF_00036_B">
    <property type="entry name" value="Ala_tRNA_synth_B"/>
    <property type="match status" value="1"/>
</dbReference>
<dbReference type="InterPro" id="IPR018163">
    <property type="entry name" value="Thr/Ala-tRNA-synth_IIc_edit"/>
</dbReference>
<evidence type="ECO:0000256" key="13">
    <source>
        <dbReference type="ARBA" id="ARBA00048300"/>
    </source>
</evidence>
<evidence type="ECO:0000256" key="15">
    <source>
        <dbReference type="SAM" id="Coils"/>
    </source>
</evidence>
<dbReference type="SUPFAM" id="SSF101353">
    <property type="entry name" value="Putative anticodon-binding domain of alanyl-tRNA synthetase (AlaRS)"/>
    <property type="match status" value="1"/>
</dbReference>
<evidence type="ECO:0000256" key="10">
    <source>
        <dbReference type="ARBA" id="ARBA00022917"/>
    </source>
</evidence>
<dbReference type="Pfam" id="PF07973">
    <property type="entry name" value="tRNA_SAD"/>
    <property type="match status" value="1"/>
</dbReference>
<dbReference type="InterPro" id="IPR009000">
    <property type="entry name" value="Transl_B-barrel_sf"/>
</dbReference>
<dbReference type="Gene3D" id="3.30.980.10">
    <property type="entry name" value="Threonyl-trna Synthetase, Chain A, domain 2"/>
    <property type="match status" value="1"/>
</dbReference>
<dbReference type="GO" id="GO:0005829">
    <property type="term" value="C:cytosol"/>
    <property type="evidence" value="ECO:0007669"/>
    <property type="project" value="TreeGrafter"/>
</dbReference>
<dbReference type="SUPFAM" id="SSF50447">
    <property type="entry name" value="Translation proteins"/>
    <property type="match status" value="1"/>
</dbReference>
<keyword evidence="5 14" id="KW-0479">Metal-binding</keyword>
<dbReference type="InterPro" id="IPR018162">
    <property type="entry name" value="Ala-tRNA-ligase_IIc_anticod-bd"/>
</dbReference>
<evidence type="ECO:0000256" key="14">
    <source>
        <dbReference type="HAMAP-Rule" id="MF_00036"/>
    </source>
</evidence>
<dbReference type="GO" id="GO:0006419">
    <property type="term" value="P:alanyl-tRNA aminoacylation"/>
    <property type="evidence" value="ECO:0007669"/>
    <property type="project" value="UniProtKB-UniRule"/>
</dbReference>
<evidence type="ECO:0000313" key="18">
    <source>
        <dbReference type="EMBL" id="MCR2042839.1"/>
    </source>
</evidence>
<dbReference type="Gene3D" id="2.40.30.130">
    <property type="match status" value="1"/>
</dbReference>
<keyword evidence="11 14" id="KW-0030">Aminoacyl-tRNA synthetase</keyword>
<protein>
    <recommendedName>
        <fullName evidence="14">Alanine--tRNA ligase</fullName>
        <ecNumber evidence="14">6.1.1.7</ecNumber>
    </recommendedName>
    <alternativeName>
        <fullName evidence="14">Alanyl-tRNA synthetase</fullName>
        <shortName evidence="14">AlaRS</shortName>
    </alternativeName>
</protein>
<dbReference type="GO" id="GO:0008270">
    <property type="term" value="F:zinc ion binding"/>
    <property type="evidence" value="ECO:0007669"/>
    <property type="project" value="UniProtKB-UniRule"/>
</dbReference>
<keyword evidence="4 14" id="KW-0436">Ligase</keyword>
<dbReference type="InterPro" id="IPR018164">
    <property type="entry name" value="Ala-tRNA-synth_IIc_N"/>
</dbReference>
<dbReference type="FunFam" id="3.30.930.10:FF:000004">
    <property type="entry name" value="Alanine--tRNA ligase"/>
    <property type="match status" value="1"/>
</dbReference>
<dbReference type="FunFam" id="3.10.310.40:FF:000001">
    <property type="entry name" value="Alanine--tRNA ligase"/>
    <property type="match status" value="1"/>
</dbReference>
<keyword evidence="15" id="KW-0175">Coiled coil</keyword>
<keyword evidence="7 14" id="KW-0862">Zinc</keyword>
<evidence type="ECO:0000256" key="9">
    <source>
        <dbReference type="ARBA" id="ARBA00022884"/>
    </source>
</evidence>
<reference evidence="18" key="1">
    <citation type="submission" date="2022-07" db="EMBL/GenBank/DDBJ databases">
        <title>Enhanced cultured diversity of the mouse gut microbiota enables custom-made synthetic communities.</title>
        <authorList>
            <person name="Afrizal A."/>
        </authorList>
    </citation>
    <scope>NUCLEOTIDE SEQUENCE</scope>
    <source>
        <strain evidence="18">DSM 29482</strain>
    </source>
</reference>
<evidence type="ECO:0000256" key="1">
    <source>
        <dbReference type="ARBA" id="ARBA00004496"/>
    </source>
</evidence>
<evidence type="ECO:0000256" key="6">
    <source>
        <dbReference type="ARBA" id="ARBA00022741"/>
    </source>
</evidence>
<dbReference type="NCBIfam" id="TIGR00344">
    <property type="entry name" value="alaS"/>
    <property type="match status" value="1"/>
</dbReference>
<gene>
    <name evidence="14 18" type="primary">alaS</name>
    <name evidence="18" type="ORF">NSA23_01785</name>
</gene>
<evidence type="ECO:0000256" key="11">
    <source>
        <dbReference type="ARBA" id="ARBA00023146"/>
    </source>
</evidence>
<dbReference type="Pfam" id="PF02272">
    <property type="entry name" value="DHHA1"/>
    <property type="match status" value="1"/>
</dbReference>
<dbReference type="GO" id="GO:0002161">
    <property type="term" value="F:aminoacyl-tRNA deacylase activity"/>
    <property type="evidence" value="ECO:0007669"/>
    <property type="project" value="TreeGrafter"/>
</dbReference>
<feature type="binding site" evidence="14">
    <location>
        <position position="672"/>
    </location>
    <ligand>
        <name>Zn(2+)</name>
        <dbReference type="ChEBI" id="CHEBI:29105"/>
    </ligand>
</feature>
<comment type="cofactor">
    <cofactor evidence="14">
        <name>Zn(2+)</name>
        <dbReference type="ChEBI" id="CHEBI:29105"/>
    </cofactor>
    <text evidence="14">Binds 1 zinc ion per subunit.</text>
</comment>
<dbReference type="EC" id="6.1.1.7" evidence="14"/>
<dbReference type="InterPro" id="IPR018165">
    <property type="entry name" value="Ala-tRNA-synth_IIc_core"/>
</dbReference>
<dbReference type="OrthoDB" id="9803884at2"/>
<dbReference type="Proteomes" id="UP001142078">
    <property type="component" value="Unassembled WGS sequence"/>
</dbReference>
<dbReference type="EMBL" id="JANJZL010000001">
    <property type="protein sequence ID" value="MCR2042839.1"/>
    <property type="molecule type" value="Genomic_DNA"/>
</dbReference>
<evidence type="ECO:0000256" key="16">
    <source>
        <dbReference type="SAM" id="MobiDB-lite"/>
    </source>
</evidence>
<feature type="binding site" evidence="14">
    <location>
        <position position="570"/>
    </location>
    <ligand>
        <name>Zn(2+)</name>
        <dbReference type="ChEBI" id="CHEBI:29105"/>
    </ligand>
</feature>
<evidence type="ECO:0000256" key="5">
    <source>
        <dbReference type="ARBA" id="ARBA00022723"/>
    </source>
</evidence>
<dbReference type="Gene3D" id="6.10.250.550">
    <property type="match status" value="1"/>
</dbReference>
<sequence>MKKMGLNEIRNEFLDFFQEKNHLILPSFSLVPKNDKSLLLINAGMAPLKPYFTGDSIPPNKRVATCQKCVRTGDIENVGKTDRHATFFEMLGNFSFGEYFKDEAIEWAWEFMTERLEIPRENIWVTIYFDDDEAFEIWNKKIKISKEKIIRLGKEDNFWELEVGPGGPCSEIYIDRGEEYGCGKSTCKPGCECDRYVEVWNLVFSQYDKDEYGNYNPLPNPNIDTGMGLERIAAVMEGADNIFEIGIINDLLKEVEKISGEKYGKDKKVDESIRVITDHIRAITFLVSDGVLPSNEGRGYVLRRLIRRGARHGKLLGIDGIFLYALSEKVIQLWKEEYTELAENEEKIKRIIKIEEEKFEETIDQGINILNKYIEDMENNNEKTLSGDKAFKLYDTYGFPLDLTREILEEKALKVDEKEFNIEMEEQRERARNARDGSKREAWGKDELTSRFKEFKTKFIGYTTTESNSRIIGLFKDEEKVSILKNGEKGIIILDETPFYGESGGQVGDIGVIKGQNFESKVLDTQKTKNNIIYQFVEVESGEIKNGEEVFARVDRTRRKDIARNHSATHLLHKALKDVLGNHVNQAGSLVLPDRLRFDFTHYDAVTKKELDKIEEIVNKKILEGLNVSVIETSMDEAKKRGAIALFEDKYKEDVRVIEMGSFSKEFCGGTHVDNTSNIGLFKIVSESSIASGVRRIEAITGRKVYSHLKYMEEEIDSISNILKSNKDNVLEKVKSMSEEIKEKEREIQSLKSKVASSLSEDILEQKHSIEGINIITYKVKDMDMNSLRSLGDEIKNHLESGVVVLASVSENSVSFVSMVTKDLINKGLHAGNIIREVAKVTGGGGGGRPDMAQAGGKDPSKVDSSLELVEVLVKESLK</sequence>
<dbReference type="InterPro" id="IPR003156">
    <property type="entry name" value="DHHA1_dom"/>
</dbReference>
<keyword evidence="10 14" id="KW-0648">Protein biosynthesis</keyword>
<dbReference type="Gene3D" id="3.30.54.20">
    <property type="match status" value="1"/>
</dbReference>
<dbReference type="InterPro" id="IPR012947">
    <property type="entry name" value="tRNA_SAD"/>
</dbReference>
<dbReference type="CDD" id="cd00673">
    <property type="entry name" value="AlaRS_core"/>
    <property type="match status" value="1"/>
</dbReference>
<accession>A0A9X2S426</accession>
<evidence type="ECO:0000256" key="8">
    <source>
        <dbReference type="ARBA" id="ARBA00022840"/>
    </source>
</evidence>
<dbReference type="SMART" id="SM00863">
    <property type="entry name" value="tRNA_SAD"/>
    <property type="match status" value="1"/>
</dbReference>
<keyword evidence="14" id="KW-0963">Cytoplasm</keyword>
<feature type="region of interest" description="Disordered" evidence="16">
    <location>
        <begin position="843"/>
        <end position="862"/>
    </location>
</feature>
<comment type="subcellular location">
    <subcellularLocation>
        <location evidence="1 14">Cytoplasm</location>
    </subcellularLocation>
</comment>
<keyword evidence="3 14" id="KW-0820">tRNA-binding</keyword>
<dbReference type="GO" id="GO:0140096">
    <property type="term" value="F:catalytic activity, acting on a protein"/>
    <property type="evidence" value="ECO:0007669"/>
    <property type="project" value="UniProtKB-ARBA"/>
</dbReference>
<dbReference type="InterPro" id="IPR023033">
    <property type="entry name" value="Ala_tRNA_ligase_euk/bac"/>
</dbReference>
<dbReference type="Gene3D" id="3.30.930.10">
    <property type="entry name" value="Bira Bifunctional Protein, Domain 2"/>
    <property type="match status" value="1"/>
</dbReference>
<keyword evidence="19" id="KW-1185">Reference proteome</keyword>
<dbReference type="RefSeq" id="WP_042681586.1">
    <property type="nucleotide sequence ID" value="NZ_CABKTM010000043.1"/>
</dbReference>
<evidence type="ECO:0000256" key="12">
    <source>
        <dbReference type="ARBA" id="ARBA00024779"/>
    </source>
</evidence>
<comment type="caution">
    <text evidence="18">The sequence shown here is derived from an EMBL/GenBank/DDBJ whole genome shotgun (WGS) entry which is preliminary data.</text>
</comment>
<dbReference type="Gene3D" id="3.10.310.40">
    <property type="match status" value="1"/>
</dbReference>
<comment type="similarity">
    <text evidence="2 14">Belongs to the class-II aminoacyl-tRNA synthetase family.</text>
</comment>
<dbReference type="SUPFAM" id="SSF55186">
    <property type="entry name" value="ThrRS/AlaRS common domain"/>
    <property type="match status" value="1"/>
</dbReference>
<evidence type="ECO:0000256" key="4">
    <source>
        <dbReference type="ARBA" id="ARBA00022598"/>
    </source>
</evidence>
<evidence type="ECO:0000259" key="17">
    <source>
        <dbReference type="PROSITE" id="PS50860"/>
    </source>
</evidence>
<dbReference type="GO" id="GO:0005524">
    <property type="term" value="F:ATP binding"/>
    <property type="evidence" value="ECO:0007669"/>
    <property type="project" value="UniProtKB-UniRule"/>
</dbReference>
<comment type="function">
    <text evidence="12 14">Catalyzes the attachment of alanine to tRNA(Ala) in a two-step reaction: alanine is first activated by ATP to form Ala-AMP and then transferred to the acceptor end of tRNA(Ala). Also edits incorrectly charged Ser-tRNA(Ala) and Gly-tRNA(Ala) via its editing domain.</text>
</comment>
<feature type="binding site" evidence="14">
    <location>
        <position position="566"/>
    </location>
    <ligand>
        <name>Zn(2+)</name>
        <dbReference type="ChEBI" id="CHEBI:29105"/>
    </ligand>
</feature>
<evidence type="ECO:0000256" key="2">
    <source>
        <dbReference type="ARBA" id="ARBA00008226"/>
    </source>
</evidence>
<feature type="coiled-coil region" evidence="15">
    <location>
        <begin position="727"/>
        <end position="761"/>
    </location>
</feature>
<comment type="catalytic activity">
    <reaction evidence="13 14">
        <text>tRNA(Ala) + L-alanine + ATP = L-alanyl-tRNA(Ala) + AMP + diphosphate</text>
        <dbReference type="Rhea" id="RHEA:12540"/>
        <dbReference type="Rhea" id="RHEA-COMP:9657"/>
        <dbReference type="Rhea" id="RHEA-COMP:9923"/>
        <dbReference type="ChEBI" id="CHEBI:30616"/>
        <dbReference type="ChEBI" id="CHEBI:33019"/>
        <dbReference type="ChEBI" id="CHEBI:57972"/>
        <dbReference type="ChEBI" id="CHEBI:78442"/>
        <dbReference type="ChEBI" id="CHEBI:78497"/>
        <dbReference type="ChEBI" id="CHEBI:456215"/>
        <dbReference type="EC" id="6.1.1.7"/>
    </reaction>
</comment>
<feature type="domain" description="Alanyl-transfer RNA synthetases family profile" evidence="17">
    <location>
        <begin position="4"/>
        <end position="711"/>
    </location>
</feature>
<evidence type="ECO:0000256" key="7">
    <source>
        <dbReference type="ARBA" id="ARBA00022833"/>
    </source>
</evidence>
<proteinExistence type="inferred from homology"/>
<dbReference type="PROSITE" id="PS50860">
    <property type="entry name" value="AA_TRNA_LIGASE_II_ALA"/>
    <property type="match status" value="1"/>
</dbReference>
<comment type="domain">
    <text evidence="14">Consists of three domains; the N-terminal catalytic domain, the editing domain and the C-terminal C-Ala domain. The editing domain removes incorrectly charged amino acids, while the C-Ala domain, along with tRNA(Ala), serves as a bridge to cooperatively bring together the editing and aminoacylation centers thus stimulating deacylation of misacylated tRNAs.</text>
</comment>
<name>A0A9X2S426_9FIRM</name>
<feature type="binding site" evidence="14">
    <location>
        <position position="668"/>
    </location>
    <ligand>
        <name>Zn(2+)</name>
        <dbReference type="ChEBI" id="CHEBI:29105"/>
    </ligand>
</feature>
<organism evidence="18 19">
    <name type="scientific">Anaerosalibacter massiliensis</name>
    <dbReference type="NCBI Taxonomy" id="1347392"/>
    <lineage>
        <taxon>Bacteria</taxon>
        <taxon>Bacillati</taxon>
        <taxon>Bacillota</taxon>
        <taxon>Tissierellia</taxon>
        <taxon>Tissierellales</taxon>
        <taxon>Sporanaerobacteraceae</taxon>
        <taxon>Anaerosalibacter</taxon>
    </lineage>
</organism>